<evidence type="ECO:0000256" key="2">
    <source>
        <dbReference type="SAM" id="SignalP"/>
    </source>
</evidence>
<accession>A0A1B6CG06</accession>
<keyword evidence="2" id="KW-0732">Signal</keyword>
<feature type="chain" id="PRO_5008580359" evidence="2">
    <location>
        <begin position="20"/>
        <end position="126"/>
    </location>
</feature>
<gene>
    <name evidence="3" type="ORF">g.28185</name>
</gene>
<feature type="signal peptide" evidence="2">
    <location>
        <begin position="1"/>
        <end position="19"/>
    </location>
</feature>
<protein>
    <submittedName>
        <fullName evidence="3">Uncharacterized protein</fullName>
    </submittedName>
</protein>
<proteinExistence type="predicted"/>
<evidence type="ECO:0000313" key="3">
    <source>
        <dbReference type="EMBL" id="JAS12358.1"/>
    </source>
</evidence>
<name>A0A1B6CG06_9HEMI</name>
<dbReference type="AlphaFoldDB" id="A0A1B6CG06"/>
<organism evidence="3">
    <name type="scientific">Clastoptera arizonana</name>
    <name type="common">Arizona spittle bug</name>
    <dbReference type="NCBI Taxonomy" id="38151"/>
    <lineage>
        <taxon>Eukaryota</taxon>
        <taxon>Metazoa</taxon>
        <taxon>Ecdysozoa</taxon>
        <taxon>Arthropoda</taxon>
        <taxon>Hexapoda</taxon>
        <taxon>Insecta</taxon>
        <taxon>Pterygota</taxon>
        <taxon>Neoptera</taxon>
        <taxon>Paraneoptera</taxon>
        <taxon>Hemiptera</taxon>
        <taxon>Auchenorrhyncha</taxon>
        <taxon>Cercopoidea</taxon>
        <taxon>Clastopteridae</taxon>
        <taxon>Clastoptera</taxon>
    </lineage>
</organism>
<feature type="region of interest" description="Disordered" evidence="1">
    <location>
        <begin position="29"/>
        <end position="70"/>
    </location>
</feature>
<sequence>MKLLLPLLVLFVANNLVYTSKVNASIPNTVESTNSKAVSTSGESSPEKNQTVQGHLIGNHQSGEINLKSPINNRVKKSSPLFKRGNTHNSKLDKFRFVPFRPYERPFDCGFIDLRPKCKLPWYLKN</sequence>
<reference evidence="3" key="1">
    <citation type="submission" date="2015-12" db="EMBL/GenBank/DDBJ databases">
        <title>De novo transcriptome assembly of four potential Pierce s Disease insect vectors from Arizona vineyards.</title>
        <authorList>
            <person name="Tassone E.E."/>
        </authorList>
    </citation>
    <scope>NUCLEOTIDE SEQUENCE</scope>
</reference>
<dbReference type="EMBL" id="GEDC01024940">
    <property type="protein sequence ID" value="JAS12358.1"/>
    <property type="molecule type" value="Transcribed_RNA"/>
</dbReference>
<evidence type="ECO:0000256" key="1">
    <source>
        <dbReference type="SAM" id="MobiDB-lite"/>
    </source>
</evidence>